<dbReference type="Proteomes" id="UP000244930">
    <property type="component" value="Chromosome"/>
</dbReference>
<dbReference type="KEGG" id="acom:CEW83_12915"/>
<evidence type="ECO:0000313" key="2">
    <source>
        <dbReference type="Proteomes" id="UP000244930"/>
    </source>
</evidence>
<sequence length="185" mass="19878">MLLAFVCVLPVIASYLMFYVWPPQGRVNHGDLLTPAALPATVLQGAGGQAPLQRSELEGKWTLLLVAPAACDEACARALYVSRQARVAQAKEMDRVGRVWLLADAAEPDSALLATHEDLRLARADSAWLAALPAAAPGSVWMVDPLGNVMMHFADEADTTTAARAMNKDLQRLLKYSALGRGGRE</sequence>
<evidence type="ECO:0000313" key="1">
    <source>
        <dbReference type="EMBL" id="AWI77693.1"/>
    </source>
</evidence>
<reference evidence="1 2" key="1">
    <citation type="submission" date="2017-06" db="EMBL/GenBank/DDBJ databases">
        <title>Azoarcus.</title>
        <authorList>
            <person name="Woo J.-H."/>
            <person name="Kim H.-S."/>
        </authorList>
    </citation>
    <scope>NUCLEOTIDE SEQUENCE [LARGE SCALE GENOMIC DNA]</scope>
    <source>
        <strain evidence="1 2">TSPY31</strain>
    </source>
</reference>
<keyword evidence="2" id="KW-1185">Reference proteome</keyword>
<accession>A0A2U8GWP9</accession>
<gene>
    <name evidence="1" type="ORF">CEW83_12915</name>
</gene>
<dbReference type="EMBL" id="CP022187">
    <property type="protein sequence ID" value="AWI77693.1"/>
    <property type="molecule type" value="Genomic_DNA"/>
</dbReference>
<name>A0A2U8GWP9_9RHOO</name>
<evidence type="ECO:0008006" key="3">
    <source>
        <dbReference type="Google" id="ProtNLM"/>
    </source>
</evidence>
<dbReference type="AlphaFoldDB" id="A0A2U8GWP9"/>
<organism evidence="1 2">
    <name type="scientific">Parazoarcus communis</name>
    <dbReference type="NCBI Taxonomy" id="41977"/>
    <lineage>
        <taxon>Bacteria</taxon>
        <taxon>Pseudomonadati</taxon>
        <taxon>Pseudomonadota</taxon>
        <taxon>Betaproteobacteria</taxon>
        <taxon>Rhodocyclales</taxon>
        <taxon>Zoogloeaceae</taxon>
        <taxon>Parazoarcus</taxon>
    </lineage>
</organism>
<proteinExistence type="predicted"/>
<protein>
    <recommendedName>
        <fullName evidence="3">Cytochrome C oxidase subunit I</fullName>
    </recommendedName>
</protein>